<keyword evidence="6 7" id="KW-0472">Membrane</keyword>
<evidence type="ECO:0000259" key="8">
    <source>
        <dbReference type="PROSITE" id="PS50928"/>
    </source>
</evidence>
<keyword evidence="4 7" id="KW-0812">Transmembrane</keyword>
<evidence type="ECO:0000256" key="5">
    <source>
        <dbReference type="ARBA" id="ARBA00022989"/>
    </source>
</evidence>
<reference evidence="10" key="1">
    <citation type="journal article" date="2019" name="Int. J. Syst. Evol. Microbiol.">
        <title>The Global Catalogue of Microorganisms (GCM) 10K type strain sequencing project: providing services to taxonomists for standard genome sequencing and annotation.</title>
        <authorList>
            <consortium name="The Broad Institute Genomics Platform"/>
            <consortium name="The Broad Institute Genome Sequencing Center for Infectious Disease"/>
            <person name="Wu L."/>
            <person name="Ma J."/>
        </authorList>
    </citation>
    <scope>NUCLEOTIDE SEQUENCE [LARGE SCALE GENOMIC DNA]</scope>
    <source>
        <strain evidence="10">JCM 16540</strain>
    </source>
</reference>
<feature type="transmembrane region" description="Helical" evidence="7">
    <location>
        <begin position="21"/>
        <end position="39"/>
    </location>
</feature>
<comment type="subcellular location">
    <subcellularLocation>
        <location evidence="1 7">Cell membrane</location>
        <topology evidence="1 7">Multi-pass membrane protein</topology>
    </subcellularLocation>
</comment>
<feature type="domain" description="ABC transmembrane type-1" evidence="8">
    <location>
        <begin position="81"/>
        <end position="270"/>
    </location>
</feature>
<dbReference type="EMBL" id="BAAAYR010000007">
    <property type="protein sequence ID" value="GAA3579006.1"/>
    <property type="molecule type" value="Genomic_DNA"/>
</dbReference>
<evidence type="ECO:0000256" key="1">
    <source>
        <dbReference type="ARBA" id="ARBA00004651"/>
    </source>
</evidence>
<comment type="similarity">
    <text evidence="7">Belongs to the binding-protein-dependent transport system permease family.</text>
</comment>
<evidence type="ECO:0000256" key="6">
    <source>
        <dbReference type="ARBA" id="ARBA00023136"/>
    </source>
</evidence>
<feature type="transmembrane region" description="Helical" evidence="7">
    <location>
        <begin position="252"/>
        <end position="270"/>
    </location>
</feature>
<feature type="transmembrane region" description="Helical" evidence="7">
    <location>
        <begin position="85"/>
        <end position="104"/>
    </location>
</feature>
<comment type="caution">
    <text evidence="9">The sequence shown here is derived from an EMBL/GenBank/DDBJ whole genome shotgun (WGS) entry which is preliminary data.</text>
</comment>
<feature type="transmembrane region" description="Helical" evidence="7">
    <location>
        <begin position="196"/>
        <end position="216"/>
    </location>
</feature>
<evidence type="ECO:0000313" key="10">
    <source>
        <dbReference type="Proteomes" id="UP001500767"/>
    </source>
</evidence>
<dbReference type="Pfam" id="PF00528">
    <property type="entry name" value="BPD_transp_1"/>
    <property type="match status" value="1"/>
</dbReference>
<organism evidence="9 10">
    <name type="scientific">Microlunatus spumicola</name>
    <dbReference type="NCBI Taxonomy" id="81499"/>
    <lineage>
        <taxon>Bacteria</taxon>
        <taxon>Bacillati</taxon>
        <taxon>Actinomycetota</taxon>
        <taxon>Actinomycetes</taxon>
        <taxon>Propionibacteriales</taxon>
        <taxon>Propionibacteriaceae</taxon>
        <taxon>Microlunatus</taxon>
    </lineage>
</organism>
<dbReference type="Proteomes" id="UP001500767">
    <property type="component" value="Unassembled WGS sequence"/>
</dbReference>
<sequence>MSRPTTGPRGVRRRGPEVATHGLLAVLALVFLLPFYVVVRNALASPSELVSASWVWWPAHPSLENLRRLFADENVQFARSLANSAVVSVLQTVLTVAISAMAGYGLARIPSRASRLVLGMTVLTLMVPTTVTFVPTFVMVSSLGWISSLRGLVVPVLFSAFATFLFRQFFSGFPVELEEAAAIDGAGRWRTFTRIVLPNAWGICAAVGTITFLNAWNAFLWPLLIGQDPAYRTVQVALSAYTSSQRVDTAQVFMGSAVAILPVLIVFVVLQRQLVQGVERSGID</sequence>
<evidence type="ECO:0000256" key="7">
    <source>
        <dbReference type="RuleBase" id="RU363032"/>
    </source>
</evidence>
<proteinExistence type="inferred from homology"/>
<name>A0ABP6Y870_9ACTN</name>
<dbReference type="SUPFAM" id="SSF161098">
    <property type="entry name" value="MetI-like"/>
    <property type="match status" value="1"/>
</dbReference>
<evidence type="ECO:0000256" key="3">
    <source>
        <dbReference type="ARBA" id="ARBA00022475"/>
    </source>
</evidence>
<feature type="transmembrane region" description="Helical" evidence="7">
    <location>
        <begin position="144"/>
        <end position="166"/>
    </location>
</feature>
<dbReference type="CDD" id="cd06261">
    <property type="entry name" value="TM_PBP2"/>
    <property type="match status" value="1"/>
</dbReference>
<feature type="transmembrane region" description="Helical" evidence="7">
    <location>
        <begin position="116"/>
        <end position="138"/>
    </location>
</feature>
<protein>
    <submittedName>
        <fullName evidence="9">Carbohydrate ABC transporter permease</fullName>
    </submittedName>
</protein>
<dbReference type="PANTHER" id="PTHR43744:SF12">
    <property type="entry name" value="ABC TRANSPORTER PERMEASE PROTEIN MG189-RELATED"/>
    <property type="match status" value="1"/>
</dbReference>
<evidence type="ECO:0000256" key="4">
    <source>
        <dbReference type="ARBA" id="ARBA00022692"/>
    </source>
</evidence>
<keyword evidence="5 7" id="KW-1133">Transmembrane helix</keyword>
<dbReference type="Gene3D" id="1.10.3720.10">
    <property type="entry name" value="MetI-like"/>
    <property type="match status" value="1"/>
</dbReference>
<dbReference type="InterPro" id="IPR035906">
    <property type="entry name" value="MetI-like_sf"/>
</dbReference>
<accession>A0ABP6Y870</accession>
<dbReference type="InterPro" id="IPR000515">
    <property type="entry name" value="MetI-like"/>
</dbReference>
<evidence type="ECO:0000313" key="9">
    <source>
        <dbReference type="EMBL" id="GAA3579006.1"/>
    </source>
</evidence>
<keyword evidence="10" id="KW-1185">Reference proteome</keyword>
<keyword evidence="2 7" id="KW-0813">Transport</keyword>
<gene>
    <name evidence="9" type="ORF">GCM10022197_40590</name>
</gene>
<keyword evidence="3" id="KW-1003">Cell membrane</keyword>
<dbReference type="RefSeq" id="WP_204913088.1">
    <property type="nucleotide sequence ID" value="NZ_BAAAYR010000007.1"/>
</dbReference>
<dbReference type="PROSITE" id="PS50928">
    <property type="entry name" value="ABC_TM1"/>
    <property type="match status" value="1"/>
</dbReference>
<evidence type="ECO:0000256" key="2">
    <source>
        <dbReference type="ARBA" id="ARBA00022448"/>
    </source>
</evidence>
<dbReference type="PANTHER" id="PTHR43744">
    <property type="entry name" value="ABC TRANSPORTER PERMEASE PROTEIN MG189-RELATED-RELATED"/>
    <property type="match status" value="1"/>
</dbReference>